<dbReference type="PANTHER" id="PTHR43690">
    <property type="entry name" value="NARDILYSIN"/>
    <property type="match status" value="1"/>
</dbReference>
<dbReference type="Pfam" id="PF22456">
    <property type="entry name" value="PqqF-like_C_4"/>
    <property type="match status" value="1"/>
</dbReference>
<evidence type="ECO:0000259" key="10">
    <source>
        <dbReference type="Pfam" id="PF16187"/>
    </source>
</evidence>
<evidence type="ECO:0000256" key="7">
    <source>
        <dbReference type="RuleBase" id="RU004447"/>
    </source>
</evidence>
<keyword evidence="5" id="KW-0862">Zinc</keyword>
<dbReference type="Proteomes" id="UP001142055">
    <property type="component" value="Chromosome 1"/>
</dbReference>
<protein>
    <recommendedName>
        <fullName evidence="14">Insulin-degrading enzyme</fullName>
    </recommendedName>
</protein>
<evidence type="ECO:0000259" key="11">
    <source>
        <dbReference type="Pfam" id="PF22456"/>
    </source>
</evidence>
<keyword evidence="2" id="KW-0645">Protease</keyword>
<keyword evidence="13" id="KW-1185">Reference proteome</keyword>
<evidence type="ECO:0000256" key="5">
    <source>
        <dbReference type="ARBA" id="ARBA00022833"/>
    </source>
</evidence>
<accession>A0A9Q0MEC3</accession>
<evidence type="ECO:0000259" key="9">
    <source>
        <dbReference type="Pfam" id="PF05193"/>
    </source>
</evidence>
<dbReference type="Pfam" id="PF05193">
    <property type="entry name" value="Peptidase_M16_C"/>
    <property type="match status" value="1"/>
</dbReference>
<evidence type="ECO:0000313" key="13">
    <source>
        <dbReference type="Proteomes" id="UP001142055"/>
    </source>
</evidence>
<keyword evidence="3" id="KW-0479">Metal-binding</keyword>
<evidence type="ECO:0000259" key="8">
    <source>
        <dbReference type="Pfam" id="PF00675"/>
    </source>
</evidence>
<sequence>MASNDIERFESILKPAEDKRDYLGLRLSNNLKVLLVSDPETDISAASLSVHVGSMYDPFELQGLAHFLEHMLFMGTKKYPSEDEYTKFLSKNGGSSNAYTSDTITNFYFDVSPDALEPALDRFAQFFIEPLMLEDSVNRELEAVNSEYFLNLDNDDWRLSQLSRSIGEKTHDYCKFNIGNWETLRDEPKSRNINVRDALLEFHRTWYSANIMTLCVLGKESIDDLIKIIVPLFSPIVNKETVPRNWPIHPYTDNSLMKIIHVVPIKEKRTMDFIFKYPDETNDYKSNPGSYISHLIGHEGKGSLLSELKKRSLCSSLVSYSYSHDGFGFFHVIIDLTEEAMNRLDEIVQIIFQYIDLLKKEGPKEYIFEEKKRLGFIRFNFMEKKNPMDYVRQLSSALQYYPFEDILSANILVDQFDSDLITQNLSYLKFENCNIAISSKSFEGETDLKEKYFGTNYKIENFSQSFIELISNPGINENLKFPEPNEFLPTDFEIVKSDSHLSVVPVIIRETDIMKAWYLKDETYLKPKVFYGIKIINPLVNFTPDMANANSLFPLLFKDALTEFLYDPNLAGLSCEIFNTTYGINLEFYGYNHKMEVFLSRIFEKIISFEICPKRFEILKEKYVRVLKDYKTRPLYTLSDYFLNLCLNEIYWSYESLLSSIDNLTIDSVSRLIKQLFSCFNIELFFHGNISKENALKICNIVETNFINHYKTIPMGNHSHVINREVMLEPGCCYRYETPIDIQKPKVINTYFQVSFDNLDELSKLQMIDQLLQERFFDVLRTKEQLGYVVYNRYKYNSGVSGLSFVIQSEYDTNYLDERIEAFISWAEDYIEKMSSEEFESFRKSLLIKLLKKKKKLFQLSMQMWVEIQRSTYDFKRNETIAEKVKLLSKDEVLVFFKTHFHRDSSQRRKISVRIIKSNPELNESIPTEKPAEYLPAPQVKDSKLIEDVIEFKVRKSLYPLPTPKPAIKDY</sequence>
<feature type="domain" description="Peptidase M16 N-terminal" evidence="8">
    <location>
        <begin position="32"/>
        <end position="166"/>
    </location>
</feature>
<dbReference type="GO" id="GO:0051603">
    <property type="term" value="P:proteolysis involved in protein catabolic process"/>
    <property type="evidence" value="ECO:0007669"/>
    <property type="project" value="TreeGrafter"/>
</dbReference>
<dbReference type="Pfam" id="PF00675">
    <property type="entry name" value="Peptidase_M16"/>
    <property type="match status" value="1"/>
</dbReference>
<comment type="similarity">
    <text evidence="1 7">Belongs to the peptidase M16 family.</text>
</comment>
<organism evidence="12 13">
    <name type="scientific">Blomia tropicalis</name>
    <name type="common">Mite</name>
    <dbReference type="NCBI Taxonomy" id="40697"/>
    <lineage>
        <taxon>Eukaryota</taxon>
        <taxon>Metazoa</taxon>
        <taxon>Ecdysozoa</taxon>
        <taxon>Arthropoda</taxon>
        <taxon>Chelicerata</taxon>
        <taxon>Arachnida</taxon>
        <taxon>Acari</taxon>
        <taxon>Acariformes</taxon>
        <taxon>Sarcoptiformes</taxon>
        <taxon>Astigmata</taxon>
        <taxon>Glycyphagoidea</taxon>
        <taxon>Echimyopodidae</taxon>
        <taxon>Blomia</taxon>
    </lineage>
</organism>
<comment type="caution">
    <text evidence="12">The sequence shown here is derived from an EMBL/GenBank/DDBJ whole genome shotgun (WGS) entry which is preliminary data.</text>
</comment>
<dbReference type="InterPro" id="IPR011765">
    <property type="entry name" value="Pept_M16_N"/>
</dbReference>
<dbReference type="PANTHER" id="PTHR43690:SF18">
    <property type="entry name" value="INSULIN-DEGRADING ENZYME-RELATED"/>
    <property type="match status" value="1"/>
</dbReference>
<evidence type="ECO:0000256" key="6">
    <source>
        <dbReference type="ARBA" id="ARBA00023049"/>
    </source>
</evidence>
<keyword evidence="6" id="KW-0482">Metalloprotease</keyword>
<dbReference type="InterPro" id="IPR050626">
    <property type="entry name" value="Peptidase_M16"/>
</dbReference>
<evidence type="ECO:0000256" key="2">
    <source>
        <dbReference type="ARBA" id="ARBA00022670"/>
    </source>
</evidence>
<dbReference type="PROSITE" id="PS00143">
    <property type="entry name" value="INSULINASE"/>
    <property type="match status" value="1"/>
</dbReference>
<dbReference type="InterPro" id="IPR011249">
    <property type="entry name" value="Metalloenz_LuxS/M16"/>
</dbReference>
<gene>
    <name evidence="12" type="ORF">RDWZM_001502</name>
</gene>
<dbReference type="SUPFAM" id="SSF63411">
    <property type="entry name" value="LuxS/MPP-like metallohydrolase"/>
    <property type="match status" value="4"/>
</dbReference>
<proteinExistence type="inferred from homology"/>
<feature type="domain" description="Peptidase M16 middle/third" evidence="10">
    <location>
        <begin position="379"/>
        <end position="658"/>
    </location>
</feature>
<dbReference type="OMA" id="WIFDEMK"/>
<dbReference type="GO" id="GO:0005829">
    <property type="term" value="C:cytosol"/>
    <property type="evidence" value="ECO:0007669"/>
    <property type="project" value="TreeGrafter"/>
</dbReference>
<dbReference type="Pfam" id="PF16187">
    <property type="entry name" value="Peptidase_M16_M"/>
    <property type="match status" value="1"/>
</dbReference>
<dbReference type="FunFam" id="3.30.830.10:FF:000004">
    <property type="entry name" value="Putative insulin-degrading enzyme"/>
    <property type="match status" value="1"/>
</dbReference>
<evidence type="ECO:0000313" key="12">
    <source>
        <dbReference type="EMBL" id="KAJ6222957.1"/>
    </source>
</evidence>
<dbReference type="FunFam" id="3.30.830.10:FF:000005">
    <property type="entry name" value="nardilysin isoform X1"/>
    <property type="match status" value="1"/>
</dbReference>
<dbReference type="GO" id="GO:0046872">
    <property type="term" value="F:metal ion binding"/>
    <property type="evidence" value="ECO:0007669"/>
    <property type="project" value="UniProtKB-KW"/>
</dbReference>
<dbReference type="Gene3D" id="3.30.830.10">
    <property type="entry name" value="Metalloenzyme, LuxS/M16 peptidase-like"/>
    <property type="match status" value="4"/>
</dbReference>
<feature type="domain" description="Coenzyme PQQ synthesis protein F-like C-terminal lobe" evidence="11">
    <location>
        <begin position="768"/>
        <end position="865"/>
    </location>
</feature>
<evidence type="ECO:0000256" key="4">
    <source>
        <dbReference type="ARBA" id="ARBA00022801"/>
    </source>
</evidence>
<name>A0A9Q0MEC3_BLOTA</name>
<dbReference type="InterPro" id="IPR001431">
    <property type="entry name" value="Pept_M16_Zn_BS"/>
</dbReference>
<dbReference type="EMBL" id="JAPWDV010000001">
    <property type="protein sequence ID" value="KAJ6222957.1"/>
    <property type="molecule type" value="Genomic_DNA"/>
</dbReference>
<dbReference type="InterPro" id="IPR007863">
    <property type="entry name" value="Peptidase_M16_C"/>
</dbReference>
<keyword evidence="4" id="KW-0378">Hydrolase</keyword>
<evidence type="ECO:0008006" key="14">
    <source>
        <dbReference type="Google" id="ProtNLM"/>
    </source>
</evidence>
<evidence type="ECO:0000256" key="3">
    <source>
        <dbReference type="ARBA" id="ARBA00022723"/>
    </source>
</evidence>
<evidence type="ECO:0000256" key="1">
    <source>
        <dbReference type="ARBA" id="ARBA00007261"/>
    </source>
</evidence>
<dbReference type="AlphaFoldDB" id="A0A9Q0MEC3"/>
<dbReference type="GO" id="GO:0005739">
    <property type="term" value="C:mitochondrion"/>
    <property type="evidence" value="ECO:0007669"/>
    <property type="project" value="TreeGrafter"/>
</dbReference>
<reference evidence="12" key="1">
    <citation type="submission" date="2022-12" db="EMBL/GenBank/DDBJ databases">
        <title>Genome assemblies of Blomia tropicalis.</title>
        <authorList>
            <person name="Cui Y."/>
        </authorList>
    </citation>
    <scope>NUCLEOTIDE SEQUENCE</scope>
    <source>
        <tissue evidence="12">Adult mites</tissue>
    </source>
</reference>
<dbReference type="InterPro" id="IPR032632">
    <property type="entry name" value="Peptidase_M16_M"/>
</dbReference>
<dbReference type="InterPro" id="IPR054734">
    <property type="entry name" value="PqqF-like_C_4"/>
</dbReference>
<dbReference type="GO" id="GO:0004222">
    <property type="term" value="F:metalloendopeptidase activity"/>
    <property type="evidence" value="ECO:0007669"/>
    <property type="project" value="InterPro"/>
</dbReference>
<feature type="domain" description="Peptidase M16 C-terminal" evidence="9">
    <location>
        <begin position="196"/>
        <end position="373"/>
    </location>
</feature>
<dbReference type="GO" id="GO:0043171">
    <property type="term" value="P:peptide catabolic process"/>
    <property type="evidence" value="ECO:0007669"/>
    <property type="project" value="TreeGrafter"/>
</dbReference>